<keyword evidence="1" id="KW-0175">Coiled coil</keyword>
<organism evidence="3 4">
    <name type="scientific">Tanacetum coccineum</name>
    <dbReference type="NCBI Taxonomy" id="301880"/>
    <lineage>
        <taxon>Eukaryota</taxon>
        <taxon>Viridiplantae</taxon>
        <taxon>Streptophyta</taxon>
        <taxon>Embryophyta</taxon>
        <taxon>Tracheophyta</taxon>
        <taxon>Spermatophyta</taxon>
        <taxon>Magnoliopsida</taxon>
        <taxon>eudicotyledons</taxon>
        <taxon>Gunneridae</taxon>
        <taxon>Pentapetalae</taxon>
        <taxon>asterids</taxon>
        <taxon>campanulids</taxon>
        <taxon>Asterales</taxon>
        <taxon>Asteraceae</taxon>
        <taxon>Asteroideae</taxon>
        <taxon>Anthemideae</taxon>
        <taxon>Anthemidinae</taxon>
        <taxon>Tanacetum</taxon>
    </lineage>
</organism>
<feature type="coiled-coil region" evidence="1">
    <location>
        <begin position="498"/>
        <end position="525"/>
    </location>
</feature>
<evidence type="ECO:0000256" key="2">
    <source>
        <dbReference type="SAM" id="MobiDB-lite"/>
    </source>
</evidence>
<keyword evidence="4" id="KW-1185">Reference proteome</keyword>
<reference evidence="3" key="2">
    <citation type="submission" date="2022-01" db="EMBL/GenBank/DDBJ databases">
        <authorList>
            <person name="Yamashiro T."/>
            <person name="Shiraishi A."/>
            <person name="Satake H."/>
            <person name="Nakayama K."/>
        </authorList>
    </citation>
    <scope>NUCLEOTIDE SEQUENCE</scope>
</reference>
<feature type="region of interest" description="Disordered" evidence="2">
    <location>
        <begin position="68"/>
        <end position="199"/>
    </location>
</feature>
<dbReference type="Proteomes" id="UP001151760">
    <property type="component" value="Unassembled WGS sequence"/>
</dbReference>
<feature type="compositionally biased region" description="Acidic residues" evidence="2">
    <location>
        <begin position="113"/>
        <end position="129"/>
    </location>
</feature>
<evidence type="ECO:0000313" key="3">
    <source>
        <dbReference type="EMBL" id="GJT57224.1"/>
    </source>
</evidence>
<dbReference type="EMBL" id="BQNB010016912">
    <property type="protein sequence ID" value="GJT57224.1"/>
    <property type="molecule type" value="Genomic_DNA"/>
</dbReference>
<evidence type="ECO:0000313" key="4">
    <source>
        <dbReference type="Proteomes" id="UP001151760"/>
    </source>
</evidence>
<comment type="caution">
    <text evidence="3">The sequence shown here is derived from an EMBL/GenBank/DDBJ whole genome shotgun (WGS) entry which is preliminary data.</text>
</comment>
<feature type="region of interest" description="Disordered" evidence="2">
    <location>
        <begin position="227"/>
        <end position="279"/>
    </location>
</feature>
<accession>A0ABQ5F241</accession>
<feature type="compositionally biased region" description="Basic and acidic residues" evidence="2">
    <location>
        <begin position="265"/>
        <end position="278"/>
    </location>
</feature>
<name>A0ABQ5F241_9ASTR</name>
<gene>
    <name evidence="3" type="ORF">Tco_0992278</name>
</gene>
<reference evidence="3" key="1">
    <citation type="journal article" date="2022" name="Int. J. Mol. Sci.">
        <title>Draft Genome of Tanacetum Coccineum: Genomic Comparison of Closely Related Tanacetum-Family Plants.</title>
        <authorList>
            <person name="Yamashiro T."/>
            <person name="Shiraishi A."/>
            <person name="Nakayama K."/>
            <person name="Satake H."/>
        </authorList>
    </citation>
    <scope>NUCLEOTIDE SEQUENCE</scope>
</reference>
<sequence length="536" mass="59507">MSDSEGSAVTYTSVYTDSEPGRVFWGTDEEVSEGGVPRVIVYGYDGFPIQPVPQDEDEREPAFIQAHNPDFVPEPMYPEYVPLEDDHILPAEEQPLPPVDSPTAESPGYVAESDPEEDPEYEDDEEQDGPVDYPMGGGDDGGDDDGDSSGDDADDEDEEEEEEEKHIASADSTAVIPIVELVSSPEGTEPIIPPPDITTTGARISVRLQASVSLPSTADVERLLALPTPPLSPLTSLSPPSAGERLARLTDPPVHPSPSLPQSSVDRRDKIPESEMPPRKRSCLFAIGSRYEAGGSSTTRPTGGQGTDYGFVSTVDMEARRQGIKDVGYGIRDTWIDPAEAVPAVVPTTCEEVNTRVVELAELHEHDIQDLHALLEDAQDGRSRISQRVDKNSQRVDLLMGDRMTLQETVWTVEEEAYAARVAWNHSIGLSQETYQELQTHRDHVYAHETHLQTHQTQLQLQSTLIQTQHQVSETRFQMQQTAMAKLRETDRGRQAQLTEALRLVRDMRQEMGDMQTELLSQREQLRRERQHARTG</sequence>
<feature type="compositionally biased region" description="Acidic residues" evidence="2">
    <location>
        <begin position="140"/>
        <end position="163"/>
    </location>
</feature>
<proteinExistence type="predicted"/>
<feature type="compositionally biased region" description="Low complexity" evidence="2">
    <location>
        <begin position="233"/>
        <end position="242"/>
    </location>
</feature>
<evidence type="ECO:0000256" key="1">
    <source>
        <dbReference type="SAM" id="Coils"/>
    </source>
</evidence>
<protein>
    <submittedName>
        <fullName evidence="3">Uncharacterized protein</fullName>
    </submittedName>
</protein>